<sequence>MSDVVDITLKTAERIDSIDLLRGLVIVLMCLDHTRTFYTNAPFNPLDLGKTNVALFLTRWITHIAAPAFVFLAGTSAFLSISRSRTKKELSLFLLKRGLFLIIIELTIINWFGWSFSFCMKNITLGVIWAIGWSMISLATLIYLPLWAIATFGTSMIFLHNTLDFLRPNQFQYFDFIWRILHVREHFEYVKGYSFYVLYPLIPWIGVMAAGYAFGAIMLKQQTVERRKTFLTIGLALVVLFILVRGLNSYGDPDHWNIVYNSIEKTIMKDSTAGISVTKSVVDIVFTVLSFLNCHKYPPSLCFLLMTLGPVIILLSLFEHRNFYCSKILIVFGRVPLFFYILHLSVIHFSSGIMKRIFFGPRQEGLIRGFDLPLVYLFWIAVLFFLYLPCRWYADLREKHKKAWMSYL</sequence>
<feature type="transmembrane region" description="Helical" evidence="1">
    <location>
        <begin position="329"/>
        <end position="354"/>
    </location>
</feature>
<dbReference type="Pfam" id="PF07786">
    <property type="entry name" value="HGSNAT_cat"/>
    <property type="match status" value="1"/>
</dbReference>
<evidence type="ECO:0000259" key="2">
    <source>
        <dbReference type="Pfam" id="PF07786"/>
    </source>
</evidence>
<dbReference type="PANTHER" id="PTHR40407">
    <property type="entry name" value="MEMBRANE PROTEIN-LIKE PROTEIN"/>
    <property type="match status" value="1"/>
</dbReference>
<feature type="transmembrane region" description="Helical" evidence="1">
    <location>
        <begin position="126"/>
        <end position="159"/>
    </location>
</feature>
<feature type="transmembrane region" description="Helical" evidence="1">
    <location>
        <begin position="229"/>
        <end position="247"/>
    </location>
</feature>
<feature type="transmembrane region" description="Helical" evidence="1">
    <location>
        <begin position="93"/>
        <end position="114"/>
    </location>
</feature>
<accession>E1YJL7</accession>
<evidence type="ECO:0000313" key="3">
    <source>
        <dbReference type="EMBL" id="CBX31471.1"/>
    </source>
</evidence>
<keyword evidence="1" id="KW-1133">Transmembrane helix</keyword>
<feature type="transmembrane region" description="Helical" evidence="1">
    <location>
        <begin position="193"/>
        <end position="217"/>
    </location>
</feature>
<dbReference type="AlphaFoldDB" id="E1YJL7"/>
<proteinExistence type="predicted"/>
<feature type="domain" description="Heparan-alpha-glucosaminide N-acetyltransferase catalytic" evidence="2">
    <location>
        <begin position="14"/>
        <end position="228"/>
    </location>
</feature>
<reference evidence="3" key="1">
    <citation type="journal article" date="2011" name="Environ. Microbiol.">
        <title>Genomic insights into the metabolic potential of the polycyclic aromatic hydrocarbon degrading sulfate-reducing Deltaproteobacterium N47.</title>
        <authorList>
            <person name="Bergmann F."/>
            <person name="Selesi D."/>
            <person name="Weinmaier T."/>
            <person name="Tischler P."/>
            <person name="Rattei T."/>
            <person name="Meckenstock R.U."/>
        </authorList>
    </citation>
    <scope>NUCLEOTIDE SEQUENCE</scope>
</reference>
<protein>
    <recommendedName>
        <fullName evidence="2">Heparan-alpha-glucosaminide N-acetyltransferase catalytic domain-containing protein</fullName>
    </recommendedName>
</protein>
<organism evidence="3">
    <name type="scientific">uncultured Desulfobacterium sp</name>
    <dbReference type="NCBI Taxonomy" id="201089"/>
    <lineage>
        <taxon>Bacteria</taxon>
        <taxon>Pseudomonadati</taxon>
        <taxon>Thermodesulfobacteriota</taxon>
        <taxon>Desulfobacteria</taxon>
        <taxon>Desulfobacterales</taxon>
        <taxon>Desulfobacteriaceae</taxon>
        <taxon>Desulfobacterium</taxon>
        <taxon>environmental samples</taxon>
    </lineage>
</organism>
<name>E1YJL7_9BACT</name>
<feature type="transmembrane region" description="Helical" evidence="1">
    <location>
        <begin position="374"/>
        <end position="394"/>
    </location>
</feature>
<keyword evidence="1" id="KW-0812">Transmembrane</keyword>
<dbReference type="PANTHER" id="PTHR40407:SF1">
    <property type="entry name" value="HEPARAN-ALPHA-GLUCOSAMINIDE N-ACETYLTRANSFERASE CATALYTIC DOMAIN-CONTAINING PROTEIN"/>
    <property type="match status" value="1"/>
</dbReference>
<dbReference type="EMBL" id="FR695877">
    <property type="protein sequence ID" value="CBX31471.1"/>
    <property type="molecule type" value="Genomic_DNA"/>
</dbReference>
<dbReference type="InterPro" id="IPR012429">
    <property type="entry name" value="HGSNAT_cat"/>
</dbReference>
<evidence type="ECO:0000256" key="1">
    <source>
        <dbReference type="SAM" id="Phobius"/>
    </source>
</evidence>
<gene>
    <name evidence="3" type="ORF">N47_E49830</name>
</gene>
<feature type="transmembrane region" description="Helical" evidence="1">
    <location>
        <begin position="297"/>
        <end position="317"/>
    </location>
</feature>
<keyword evidence="1" id="KW-0472">Membrane</keyword>
<feature type="transmembrane region" description="Helical" evidence="1">
    <location>
        <begin position="60"/>
        <end position="81"/>
    </location>
</feature>